<comment type="caution">
    <text evidence="2">The sequence shown here is derived from an EMBL/GenBank/DDBJ whole genome shotgun (WGS) entry which is preliminary data.</text>
</comment>
<gene>
    <name evidence="2" type="ORF">HK097_007147</name>
</gene>
<dbReference type="Proteomes" id="UP001212841">
    <property type="component" value="Unassembled WGS sequence"/>
</dbReference>
<protein>
    <submittedName>
        <fullName evidence="2">Uncharacterized protein</fullName>
    </submittedName>
</protein>
<dbReference type="EMBL" id="JADGJD010000352">
    <property type="protein sequence ID" value="KAJ3051844.1"/>
    <property type="molecule type" value="Genomic_DNA"/>
</dbReference>
<evidence type="ECO:0000313" key="2">
    <source>
        <dbReference type="EMBL" id="KAJ3051844.1"/>
    </source>
</evidence>
<reference evidence="2" key="1">
    <citation type="submission" date="2020-05" db="EMBL/GenBank/DDBJ databases">
        <title>Phylogenomic resolution of chytrid fungi.</title>
        <authorList>
            <person name="Stajich J.E."/>
            <person name="Amses K."/>
            <person name="Simmons R."/>
            <person name="Seto K."/>
            <person name="Myers J."/>
            <person name="Bonds A."/>
            <person name="Quandt C.A."/>
            <person name="Barry K."/>
            <person name="Liu P."/>
            <person name="Grigoriev I."/>
            <person name="Longcore J.E."/>
            <person name="James T.Y."/>
        </authorList>
    </citation>
    <scope>NUCLEOTIDE SEQUENCE</scope>
    <source>
        <strain evidence="2">JEL0318</strain>
    </source>
</reference>
<name>A0AAD5SJZ9_9FUNG</name>
<sequence>MVRGQSAYYSEIPTVRCRDCGAVLQFGKKHRCSDLDLKPTRRPKPAPGEPYDDDDYGGRGRNGNGGDNHDRARSRNRDPSRGPTRPPRDRSRPREENGQPRQRSKSRTRDGERRRRSPPEPNSPGGDKKGIDAVMADLMNEMNMDDGRDSGYDKGDEDVPKCGGCNQAIRDPTQAFEIPALNRAVENVALVLEL</sequence>
<proteinExistence type="predicted"/>
<feature type="compositionally biased region" description="Basic and acidic residues" evidence="1">
    <location>
        <begin position="67"/>
        <end position="98"/>
    </location>
</feature>
<evidence type="ECO:0000256" key="1">
    <source>
        <dbReference type="SAM" id="MobiDB-lite"/>
    </source>
</evidence>
<keyword evidence="3" id="KW-1185">Reference proteome</keyword>
<feature type="region of interest" description="Disordered" evidence="1">
    <location>
        <begin position="28"/>
        <end position="166"/>
    </location>
</feature>
<dbReference type="AlphaFoldDB" id="A0AAD5SJZ9"/>
<organism evidence="2 3">
    <name type="scientific">Rhizophlyctis rosea</name>
    <dbReference type="NCBI Taxonomy" id="64517"/>
    <lineage>
        <taxon>Eukaryota</taxon>
        <taxon>Fungi</taxon>
        <taxon>Fungi incertae sedis</taxon>
        <taxon>Chytridiomycota</taxon>
        <taxon>Chytridiomycota incertae sedis</taxon>
        <taxon>Chytridiomycetes</taxon>
        <taxon>Rhizophlyctidales</taxon>
        <taxon>Rhizophlyctidaceae</taxon>
        <taxon>Rhizophlyctis</taxon>
    </lineage>
</organism>
<evidence type="ECO:0000313" key="3">
    <source>
        <dbReference type="Proteomes" id="UP001212841"/>
    </source>
</evidence>
<accession>A0AAD5SJZ9</accession>
<feature type="compositionally biased region" description="Basic and acidic residues" evidence="1">
    <location>
        <begin position="145"/>
        <end position="160"/>
    </location>
</feature>